<dbReference type="PROSITE" id="PS50302">
    <property type="entry name" value="PUM"/>
    <property type="match status" value="8"/>
</dbReference>
<evidence type="ECO:0000313" key="6">
    <source>
        <dbReference type="EMBL" id="KAK1534107.1"/>
    </source>
</evidence>
<feature type="compositionally biased region" description="Low complexity" evidence="4">
    <location>
        <begin position="570"/>
        <end position="586"/>
    </location>
</feature>
<dbReference type="InterPro" id="IPR033712">
    <property type="entry name" value="Pumilio_RNA-bd"/>
</dbReference>
<feature type="region of interest" description="Disordered" evidence="4">
    <location>
        <begin position="228"/>
        <end position="338"/>
    </location>
</feature>
<feature type="compositionally biased region" description="Basic and acidic residues" evidence="4">
    <location>
        <begin position="69"/>
        <end position="94"/>
    </location>
</feature>
<organism evidence="6 7">
    <name type="scientific">Colletotrichum costaricense</name>
    <dbReference type="NCBI Taxonomy" id="1209916"/>
    <lineage>
        <taxon>Eukaryota</taxon>
        <taxon>Fungi</taxon>
        <taxon>Dikarya</taxon>
        <taxon>Ascomycota</taxon>
        <taxon>Pezizomycotina</taxon>
        <taxon>Sordariomycetes</taxon>
        <taxon>Hypocreomycetidae</taxon>
        <taxon>Glomerellales</taxon>
        <taxon>Glomerellaceae</taxon>
        <taxon>Colletotrichum</taxon>
        <taxon>Colletotrichum acutatum species complex</taxon>
    </lineage>
</organism>
<dbReference type="PROSITE" id="PS50303">
    <property type="entry name" value="PUM_HD"/>
    <property type="match status" value="1"/>
</dbReference>
<evidence type="ECO:0000313" key="7">
    <source>
        <dbReference type="Proteomes" id="UP001240678"/>
    </source>
</evidence>
<protein>
    <recommendedName>
        <fullName evidence="5">PUM-HD domain-containing protein</fullName>
    </recommendedName>
</protein>
<feature type="compositionally biased region" description="Polar residues" evidence="4">
    <location>
        <begin position="278"/>
        <end position="294"/>
    </location>
</feature>
<evidence type="ECO:0000256" key="1">
    <source>
        <dbReference type="ARBA" id="ARBA00022737"/>
    </source>
</evidence>
<dbReference type="Pfam" id="PF00806">
    <property type="entry name" value="PUF"/>
    <property type="match status" value="8"/>
</dbReference>
<evidence type="ECO:0000259" key="5">
    <source>
        <dbReference type="PROSITE" id="PS50303"/>
    </source>
</evidence>
<feature type="region of interest" description="Disordered" evidence="4">
    <location>
        <begin position="1071"/>
        <end position="1128"/>
    </location>
</feature>
<feature type="compositionally biased region" description="Polar residues" evidence="4">
    <location>
        <begin position="258"/>
        <end position="267"/>
    </location>
</feature>
<feature type="compositionally biased region" description="Low complexity" evidence="4">
    <location>
        <begin position="1081"/>
        <end position="1090"/>
    </location>
</feature>
<dbReference type="InterPro" id="IPR033133">
    <property type="entry name" value="PUM-HD"/>
</dbReference>
<dbReference type="GO" id="GO:0010608">
    <property type="term" value="P:post-transcriptional regulation of gene expression"/>
    <property type="evidence" value="ECO:0007669"/>
    <property type="project" value="TreeGrafter"/>
</dbReference>
<evidence type="ECO:0000256" key="4">
    <source>
        <dbReference type="SAM" id="MobiDB-lite"/>
    </source>
</evidence>
<proteinExistence type="predicted"/>
<feature type="domain" description="PUM-HD" evidence="5">
    <location>
        <begin position="675"/>
        <end position="1017"/>
    </location>
</feature>
<feature type="repeat" description="Pumilio" evidence="3">
    <location>
        <begin position="918"/>
        <end position="953"/>
    </location>
</feature>
<feature type="compositionally biased region" description="Polar residues" evidence="4">
    <location>
        <begin position="587"/>
        <end position="603"/>
    </location>
</feature>
<feature type="compositionally biased region" description="Polar residues" evidence="4">
    <location>
        <begin position="1021"/>
        <end position="1037"/>
    </location>
</feature>
<keyword evidence="7" id="KW-1185">Reference proteome</keyword>
<dbReference type="PANTHER" id="PTHR12537:SF13">
    <property type="entry name" value="PUMILIO HOMOLOGY DOMAIN FAMILY MEMBER 4"/>
    <property type="match status" value="1"/>
</dbReference>
<feature type="compositionally biased region" description="Basic and acidic residues" evidence="4">
    <location>
        <begin position="10"/>
        <end position="38"/>
    </location>
</feature>
<dbReference type="FunFam" id="1.25.10.10:FF:000237">
    <property type="entry name" value="Pumilio homolog 9"/>
    <property type="match status" value="1"/>
</dbReference>
<reference evidence="6 7" key="1">
    <citation type="submission" date="2016-10" db="EMBL/GenBank/DDBJ databases">
        <title>The genome sequence of Colletotrichum fioriniae PJ7.</title>
        <authorList>
            <person name="Baroncelli R."/>
        </authorList>
    </citation>
    <scope>NUCLEOTIDE SEQUENCE [LARGE SCALE GENOMIC DNA]</scope>
    <source>
        <strain evidence="6 7">IMI 309622</strain>
    </source>
</reference>
<feature type="region of interest" description="Disordered" evidence="4">
    <location>
        <begin position="1"/>
        <end position="102"/>
    </location>
</feature>
<dbReference type="PANTHER" id="PTHR12537">
    <property type="entry name" value="RNA BINDING PROTEIN PUMILIO-RELATED"/>
    <property type="match status" value="1"/>
</dbReference>
<dbReference type="InterPro" id="IPR016024">
    <property type="entry name" value="ARM-type_fold"/>
</dbReference>
<comment type="function">
    <text evidence="2">RNA-binding nucleolar protein required for pre-rRNA processing. Involved in production of 18S rRNA and assembly of small ribosomal subunit.</text>
</comment>
<evidence type="ECO:0000256" key="2">
    <source>
        <dbReference type="ARBA" id="ARBA00024893"/>
    </source>
</evidence>
<comment type="caution">
    <text evidence="6">The sequence shown here is derived from an EMBL/GenBank/DDBJ whole genome shotgun (WGS) entry which is preliminary data.</text>
</comment>
<feature type="repeat" description="Pumilio" evidence="3">
    <location>
        <begin position="737"/>
        <end position="772"/>
    </location>
</feature>
<dbReference type="SUPFAM" id="SSF48371">
    <property type="entry name" value="ARM repeat"/>
    <property type="match status" value="1"/>
</dbReference>
<feature type="repeat" description="Pumilio" evidence="3">
    <location>
        <begin position="846"/>
        <end position="881"/>
    </location>
</feature>
<dbReference type="InterPro" id="IPR001313">
    <property type="entry name" value="Pumilio_RNA-bd_rpt"/>
</dbReference>
<feature type="repeat" description="Pumilio" evidence="3">
    <location>
        <begin position="701"/>
        <end position="736"/>
    </location>
</feature>
<keyword evidence="1" id="KW-0677">Repeat</keyword>
<dbReference type="InterPro" id="IPR011989">
    <property type="entry name" value="ARM-like"/>
</dbReference>
<feature type="region of interest" description="Disordered" evidence="4">
    <location>
        <begin position="1017"/>
        <end position="1049"/>
    </location>
</feature>
<gene>
    <name evidence="6" type="ORF">CCOS01_02859</name>
</gene>
<dbReference type="GO" id="GO:0003729">
    <property type="term" value="F:mRNA binding"/>
    <property type="evidence" value="ECO:0007669"/>
    <property type="project" value="TreeGrafter"/>
</dbReference>
<accession>A0AAI9Z470</accession>
<evidence type="ECO:0000256" key="3">
    <source>
        <dbReference type="PROSITE-ProRule" id="PRU00317"/>
    </source>
</evidence>
<dbReference type="Proteomes" id="UP001240678">
    <property type="component" value="Unassembled WGS sequence"/>
</dbReference>
<feature type="compositionally biased region" description="Polar residues" evidence="4">
    <location>
        <begin position="119"/>
        <end position="134"/>
    </location>
</feature>
<feature type="compositionally biased region" description="Polar residues" evidence="4">
    <location>
        <begin position="1100"/>
        <end position="1113"/>
    </location>
</feature>
<feature type="repeat" description="Pumilio" evidence="3">
    <location>
        <begin position="810"/>
        <end position="845"/>
    </location>
</feature>
<dbReference type="GO" id="GO:0005737">
    <property type="term" value="C:cytoplasm"/>
    <property type="evidence" value="ECO:0007669"/>
    <property type="project" value="TreeGrafter"/>
</dbReference>
<feature type="repeat" description="Pumilio" evidence="3">
    <location>
        <begin position="882"/>
        <end position="917"/>
    </location>
</feature>
<feature type="region of interest" description="Disordered" evidence="4">
    <location>
        <begin position="540"/>
        <end position="605"/>
    </location>
</feature>
<feature type="repeat" description="Pumilio" evidence="3">
    <location>
        <begin position="773"/>
        <end position="809"/>
    </location>
</feature>
<name>A0AAI9Z470_9PEZI</name>
<dbReference type="GeneID" id="85334593"/>
<dbReference type="CDD" id="cd07920">
    <property type="entry name" value="Pumilio"/>
    <property type="match status" value="1"/>
</dbReference>
<sequence length="1128" mass="124616">MVMRSQRLLDIPKHNIAKLDARPERKGEQERPKKRQELQGETFESHSGCPASAAAMRPLPSFSLSLQRFTDRRPHLEKARTKTRTKREPPDQHHQTSPASLRRVRIVGISRTMDELRFRSQQSPRNESTMNTLVSPPRNVRLPQPVQAHDGRGALPRRFTTDSGRVPTLSSITGQRGPDLGGPDYNNIEKKKIEYERLREQRRRFEMEMQKLEQAQRREEMELAKMQDDLRQGHQSEPTTPPEYHESSGFPTMFSRPNRYSTSSLTSPPGLFNRPGRSGSQLTSPHSTVMQSRFTFDDHLPSRSVPGSRRNSDEDEKEEAVRQDPTSHRSSNAYNRYSMPVTRSRTGLYGADLDQTGTARFLFGEEDASGENKYGQANGDDNFPTLVRQNDQMLSASSAALDLALSPSPAPDAPSSHGWGNINRHRTQQSLSAINTSSLNGASSSGEIGKRSSVRHSLDLKFFPDAPSDNQASIVSPPGNHPGNHIMATPPKLQSSFSANDVPTVKSTTNGGPVTNNHAQQHFHNHNASIGRIPAGAVPGRHSRELSNDNNMGGPREQAGSYPSIQSALQANAAPFGPNAPGQGFPHTSQGNQTPNGTATAGPNNAYGGFYPSGYVSPNNNGGPPPASGPGPYGVPLLAMSMQNMNLNSNNNMYPAQNYAGYGALYNPQPQPRDSQARVIQHRRQMDNEAMSRYNGLALENVGGQIYDLCKDQHGCRYLQKKLEERNPEQVHMIWLETNQHVIELMTDPFGNYLCQKLLEYCNDDERTVLIQNAAVDMVRIALNQHGTRALQKMIEFVTTPTQIEMIINALRFQVVELIQDLNGNHVIQKCLNKLSAQDAQFIFDAVGTNCVDVGTHRHGCCVLQRCIDHASGEQKVWLIAKITEHAPILVQDPFGNYVVQYIIDLNEPSFTEPIVRMFQNRIGQLSRHKFSSNVIEKCLRCSQEPSREMIVDELLNPGEIERLLRDSYANYVIQTALEYAPPASKYRLVDAIRPILPSIRSTPYGRRIQAKIQAFEGRGSATSSGQVTPADPTQGQIPLRPGHNRAMSNNTSIIAPGGAFGNGLNGGLNGGSMAPRGNQANYPTTNNVTVPPPAPQNQRVQQFGYNGQQRTNGGAPADAAAGESQWL</sequence>
<feature type="repeat" description="Pumilio" evidence="3">
    <location>
        <begin position="954"/>
        <end position="991"/>
    </location>
</feature>
<dbReference type="SMART" id="SM00025">
    <property type="entry name" value="Pumilio"/>
    <property type="match status" value="8"/>
</dbReference>
<dbReference type="Gene3D" id="1.25.10.10">
    <property type="entry name" value="Leucine-rich Repeat Variant"/>
    <property type="match status" value="1"/>
</dbReference>
<dbReference type="RefSeq" id="XP_060317311.1">
    <property type="nucleotide sequence ID" value="XM_060451046.1"/>
</dbReference>
<feature type="compositionally biased region" description="Polar residues" evidence="4">
    <location>
        <begin position="328"/>
        <end position="338"/>
    </location>
</feature>
<feature type="region of interest" description="Disordered" evidence="4">
    <location>
        <begin position="119"/>
        <end position="186"/>
    </location>
</feature>
<dbReference type="EMBL" id="MOOE01000003">
    <property type="protein sequence ID" value="KAK1534107.1"/>
    <property type="molecule type" value="Genomic_DNA"/>
</dbReference>
<dbReference type="AlphaFoldDB" id="A0AAI9Z470"/>